<evidence type="ECO:0000256" key="1">
    <source>
        <dbReference type="SAM" id="Coils"/>
    </source>
</evidence>
<evidence type="ECO:0000313" key="2">
    <source>
        <dbReference type="EMBL" id="WPH05095.1"/>
    </source>
</evidence>
<dbReference type="EMBL" id="CP138593">
    <property type="protein sequence ID" value="WPH05095.1"/>
    <property type="molecule type" value="Genomic_DNA"/>
</dbReference>
<gene>
    <name evidence="2" type="ORF">R9X50_00799600</name>
</gene>
<keyword evidence="3" id="KW-1185">Reference proteome</keyword>
<protein>
    <submittedName>
        <fullName evidence="2">Uncharacterized protein</fullName>
    </submittedName>
</protein>
<name>A0AAQ3MC52_9PEZI</name>
<proteinExistence type="predicted"/>
<dbReference type="AlphaFoldDB" id="A0AAQ3MC52"/>
<feature type="coiled-coil region" evidence="1">
    <location>
        <begin position="90"/>
        <end position="165"/>
    </location>
</feature>
<dbReference type="Proteomes" id="UP001303373">
    <property type="component" value="Chromosome 14"/>
</dbReference>
<accession>A0AAQ3MC52</accession>
<evidence type="ECO:0000313" key="3">
    <source>
        <dbReference type="Proteomes" id="UP001303373"/>
    </source>
</evidence>
<organism evidence="2 3">
    <name type="scientific">Acrodontium crateriforme</name>
    <dbReference type="NCBI Taxonomy" id="150365"/>
    <lineage>
        <taxon>Eukaryota</taxon>
        <taxon>Fungi</taxon>
        <taxon>Dikarya</taxon>
        <taxon>Ascomycota</taxon>
        <taxon>Pezizomycotina</taxon>
        <taxon>Dothideomycetes</taxon>
        <taxon>Dothideomycetidae</taxon>
        <taxon>Mycosphaerellales</taxon>
        <taxon>Teratosphaeriaceae</taxon>
        <taxon>Acrodontium</taxon>
    </lineage>
</organism>
<reference evidence="2 3" key="1">
    <citation type="submission" date="2023-11" db="EMBL/GenBank/DDBJ databases">
        <title>An acidophilic fungus is an integral part of prey digestion in a carnivorous sundew plant.</title>
        <authorList>
            <person name="Tsai I.J."/>
        </authorList>
    </citation>
    <scope>NUCLEOTIDE SEQUENCE [LARGE SCALE GENOMIC DNA]</scope>
    <source>
        <strain evidence="2">169a</strain>
    </source>
</reference>
<keyword evidence="1" id="KW-0175">Coiled coil</keyword>
<sequence length="175" mass="19714">MARKTVRQFFRNQMLKLMSKTTLKNRTIESLKLTAHSLLSDANNLEASVDALCARILEVPRPSTPPNREPIFQRPEGAPPSEYEKQVRAYNAMTEEFAKVSEQAKELSAKVTAFQNNVIDVSMQHKYVEKIGKTEHDLESLDNARRNLEKDMERVNGKLRAARETAVASAAKATA</sequence>